<dbReference type="CDD" id="cd07197">
    <property type="entry name" value="nitrilase"/>
    <property type="match status" value="1"/>
</dbReference>
<dbReference type="GO" id="GO:0016779">
    <property type="term" value="F:nucleotidyltransferase activity"/>
    <property type="evidence" value="ECO:0007669"/>
    <property type="project" value="UniProtKB-KW"/>
</dbReference>
<keyword evidence="6" id="KW-0119">Carbohydrate metabolism</keyword>
<dbReference type="EMBL" id="CP048877">
    <property type="protein sequence ID" value="QIJ71152.1"/>
    <property type="molecule type" value="Genomic_DNA"/>
</dbReference>
<comment type="catalytic activity">
    <reaction evidence="7">
        <text>D-glycero-beta-D-manno-heptose 1-phosphate + ATP + H(+) = ADP-D-glycero-beta-D-manno-heptose + diphosphate</text>
        <dbReference type="Rhea" id="RHEA:27465"/>
        <dbReference type="ChEBI" id="CHEBI:15378"/>
        <dbReference type="ChEBI" id="CHEBI:30616"/>
        <dbReference type="ChEBI" id="CHEBI:33019"/>
        <dbReference type="ChEBI" id="CHEBI:59967"/>
        <dbReference type="ChEBI" id="CHEBI:61593"/>
        <dbReference type="EC" id="2.7.7.70"/>
    </reaction>
</comment>
<keyword evidence="2 8" id="KW-0808">Transferase</keyword>
<dbReference type="EC" id="2.7.7.70" evidence="1"/>
<dbReference type="Pfam" id="PF00795">
    <property type="entry name" value="CN_hydrolase"/>
    <property type="match status" value="1"/>
</dbReference>
<dbReference type="Pfam" id="PF01467">
    <property type="entry name" value="CTP_transf_like"/>
    <property type="match status" value="1"/>
</dbReference>
<dbReference type="KEGG" id="tav:G4V39_02175"/>
<gene>
    <name evidence="8" type="primary">rfaE2</name>
    <name evidence="8" type="ORF">G4V39_02175</name>
</gene>
<name>A0A6G7PU22_9BACT</name>
<dbReference type="PANTHER" id="PTHR43793:SF2">
    <property type="entry name" value="BIFUNCTIONAL PROTEIN HLDE"/>
    <property type="match status" value="1"/>
</dbReference>
<dbReference type="InterPro" id="IPR050385">
    <property type="entry name" value="Archaeal_FAD_synthase"/>
</dbReference>
<evidence type="ECO:0000256" key="5">
    <source>
        <dbReference type="ARBA" id="ARBA00022840"/>
    </source>
</evidence>
<dbReference type="NCBIfam" id="TIGR00125">
    <property type="entry name" value="cyt_tran_rel"/>
    <property type="match status" value="1"/>
</dbReference>
<dbReference type="InterPro" id="IPR036526">
    <property type="entry name" value="C-N_Hydrolase_sf"/>
</dbReference>
<evidence type="ECO:0000313" key="9">
    <source>
        <dbReference type="Proteomes" id="UP000502179"/>
    </source>
</evidence>
<dbReference type="Gene3D" id="3.60.110.10">
    <property type="entry name" value="Carbon-nitrogen hydrolase"/>
    <property type="match status" value="1"/>
</dbReference>
<protein>
    <recommendedName>
        <fullName evidence="1">D-glycero-beta-D-manno-heptose 1-phosphate adenylyltransferase</fullName>
        <ecNumber evidence="1">2.7.7.70</ecNumber>
    </recommendedName>
</protein>
<dbReference type="RefSeq" id="WP_166031374.1">
    <property type="nucleotide sequence ID" value="NZ_CP048877.1"/>
</dbReference>
<organism evidence="8 9">
    <name type="scientific">Thermosulfuriphilus ammonigenes</name>
    <dbReference type="NCBI Taxonomy" id="1936021"/>
    <lineage>
        <taxon>Bacteria</taxon>
        <taxon>Pseudomonadati</taxon>
        <taxon>Thermodesulfobacteriota</taxon>
        <taxon>Thermodesulfobacteria</taxon>
        <taxon>Thermodesulfobacteriales</taxon>
        <taxon>Thermodesulfobacteriaceae</taxon>
        <taxon>Thermosulfuriphilus</taxon>
    </lineage>
</organism>
<dbReference type="GO" id="GO:0005975">
    <property type="term" value="P:carbohydrate metabolic process"/>
    <property type="evidence" value="ECO:0007669"/>
    <property type="project" value="InterPro"/>
</dbReference>
<proteinExistence type="predicted"/>
<evidence type="ECO:0000313" key="8">
    <source>
        <dbReference type="EMBL" id="QIJ71152.1"/>
    </source>
</evidence>
<evidence type="ECO:0000256" key="4">
    <source>
        <dbReference type="ARBA" id="ARBA00022741"/>
    </source>
</evidence>
<evidence type="ECO:0000256" key="7">
    <source>
        <dbReference type="ARBA" id="ARBA00047428"/>
    </source>
</evidence>
<evidence type="ECO:0000256" key="1">
    <source>
        <dbReference type="ARBA" id="ARBA00012519"/>
    </source>
</evidence>
<keyword evidence="3 8" id="KW-0548">Nucleotidyltransferase</keyword>
<reference evidence="8 9" key="1">
    <citation type="submission" date="2020-02" db="EMBL/GenBank/DDBJ databases">
        <title>Genome analysis of Thermosulfuriphilus ammonigenes ST65T, an anaerobic thermophilic chemolithoautotrophic bacterium isolated from a deep-sea hydrothermal vent.</title>
        <authorList>
            <person name="Slobodkina G."/>
            <person name="Allioux M."/>
            <person name="Merkel A."/>
            <person name="Alain K."/>
            <person name="Jebbar M."/>
            <person name="Slobodkin A."/>
        </authorList>
    </citation>
    <scope>NUCLEOTIDE SEQUENCE [LARGE SCALE GENOMIC DNA]</scope>
    <source>
        <strain evidence="8 9">ST65</strain>
    </source>
</reference>
<evidence type="ECO:0000256" key="2">
    <source>
        <dbReference type="ARBA" id="ARBA00022679"/>
    </source>
</evidence>
<dbReference type="Gene3D" id="3.40.50.620">
    <property type="entry name" value="HUPs"/>
    <property type="match status" value="1"/>
</dbReference>
<keyword evidence="9" id="KW-1185">Reference proteome</keyword>
<dbReference type="SUPFAM" id="SSF52374">
    <property type="entry name" value="Nucleotidylyl transferase"/>
    <property type="match status" value="1"/>
</dbReference>
<dbReference type="GO" id="GO:0005524">
    <property type="term" value="F:ATP binding"/>
    <property type="evidence" value="ECO:0007669"/>
    <property type="project" value="UniProtKB-KW"/>
</dbReference>
<dbReference type="AlphaFoldDB" id="A0A6G7PU22"/>
<dbReference type="InterPro" id="IPR011914">
    <property type="entry name" value="RfaE_dom_II"/>
</dbReference>
<dbReference type="InterPro" id="IPR014729">
    <property type="entry name" value="Rossmann-like_a/b/a_fold"/>
</dbReference>
<evidence type="ECO:0000256" key="3">
    <source>
        <dbReference type="ARBA" id="ARBA00022695"/>
    </source>
</evidence>
<dbReference type="GO" id="GO:0016773">
    <property type="term" value="F:phosphotransferase activity, alcohol group as acceptor"/>
    <property type="evidence" value="ECO:0007669"/>
    <property type="project" value="InterPro"/>
</dbReference>
<dbReference type="PANTHER" id="PTHR43793">
    <property type="entry name" value="FAD SYNTHASE"/>
    <property type="match status" value="1"/>
</dbReference>
<dbReference type="NCBIfam" id="TIGR02199">
    <property type="entry name" value="rfaE_dom_II"/>
    <property type="match status" value="1"/>
</dbReference>
<dbReference type="SUPFAM" id="SSF56317">
    <property type="entry name" value="Carbon-nitrogen hydrolase"/>
    <property type="match status" value="1"/>
</dbReference>
<dbReference type="InterPro" id="IPR003010">
    <property type="entry name" value="C-N_Hydrolase"/>
</dbReference>
<sequence>MRVAIVQTGLKGEMEENLSRAMKLARDCAPVDLVIFPELFLSGYGDELKGQALRVQSILDSLRRLCSELGAGVICGLAEEEGGRLYNTAFVLEAGGSVARYRKINLFPGLDDPFSAGKSPLLVSFRGWPLGIMLCFDLRFPELARHLASRGASLLVYLARWPRRRAEHLLTLSRARAIENQVYVALVNATGPDLAGKSRLISPDGEVLASLGEEEGGLVVRLDWSHLQKARSLFNTGAETMVFKRAETKLTDLDSLLEELSWRRRKGQRVVFTNGCFDILHAGHVEYLRRARELGDCLVVGLNSDASVRRLKGPRRPVNTVSDRALVLANLYSVDYVVVFDEDTPEGLIQAIRPDVLVKGADWPEEKIVGASFVRSYGGRVVRLPLLEGRSTSEIIRRIRPPGES</sequence>
<keyword evidence="4" id="KW-0547">Nucleotide-binding</keyword>
<dbReference type="InterPro" id="IPR004821">
    <property type="entry name" value="Cyt_trans-like"/>
</dbReference>
<accession>A0A6G7PU22</accession>
<evidence type="ECO:0000256" key="6">
    <source>
        <dbReference type="ARBA" id="ARBA00023277"/>
    </source>
</evidence>
<dbReference type="PROSITE" id="PS50263">
    <property type="entry name" value="CN_HYDROLASE"/>
    <property type="match status" value="1"/>
</dbReference>
<dbReference type="Proteomes" id="UP000502179">
    <property type="component" value="Chromosome"/>
</dbReference>
<keyword evidence="5" id="KW-0067">ATP-binding</keyword>